<dbReference type="PANTHER" id="PTHR33067:SF9">
    <property type="entry name" value="RNA-DIRECTED DNA POLYMERASE"/>
    <property type="match status" value="1"/>
</dbReference>
<reference evidence="2" key="2">
    <citation type="submission" date="2022-01" db="EMBL/GenBank/DDBJ databases">
        <authorList>
            <person name="Yamashiro T."/>
            <person name="Shiraishi A."/>
            <person name="Satake H."/>
            <person name="Nakayama K."/>
        </authorList>
    </citation>
    <scope>NUCLEOTIDE SEQUENCE</scope>
</reference>
<organism evidence="2 3">
    <name type="scientific">Tanacetum coccineum</name>
    <dbReference type="NCBI Taxonomy" id="301880"/>
    <lineage>
        <taxon>Eukaryota</taxon>
        <taxon>Viridiplantae</taxon>
        <taxon>Streptophyta</taxon>
        <taxon>Embryophyta</taxon>
        <taxon>Tracheophyta</taxon>
        <taxon>Spermatophyta</taxon>
        <taxon>Magnoliopsida</taxon>
        <taxon>eudicotyledons</taxon>
        <taxon>Gunneridae</taxon>
        <taxon>Pentapetalae</taxon>
        <taxon>asterids</taxon>
        <taxon>campanulids</taxon>
        <taxon>Asterales</taxon>
        <taxon>Asteraceae</taxon>
        <taxon>Asteroideae</taxon>
        <taxon>Anthemideae</taxon>
        <taxon>Anthemidinae</taxon>
        <taxon>Tanacetum</taxon>
    </lineage>
</organism>
<proteinExistence type="predicted"/>
<sequence>MAADDGINRTDTEMPVKEAEKETKAEMEPKTNQSKELKEKKQRRHPTLSPFNDSLLGIRIGKVKGKTYNLLPRGPIYEAILRKKITRKEDIGGNFEIPCNIGVLKCMNTLLDQGSDINVMPLSTYMKLTDERPAETDIRLSLASHQYIYPLGITEDVLVDVVGYVYPMDFMILDIKEDEKRPFILGTPFLTTAKAVIKFDKGIITLRSGKINISFHRIPESLYKFEKGIKNDIEPIAPTMTVNRLVLEWEEKIKLHQEKEMKFDQWRSKNFRNKHPALVKEKNKMDDEG</sequence>
<dbReference type="PANTHER" id="PTHR33067">
    <property type="entry name" value="RNA-DIRECTED DNA POLYMERASE-RELATED"/>
    <property type="match status" value="1"/>
</dbReference>
<keyword evidence="3" id="KW-1185">Reference proteome</keyword>
<feature type="compositionally biased region" description="Basic and acidic residues" evidence="1">
    <location>
        <begin position="1"/>
        <end position="39"/>
    </location>
</feature>
<protein>
    <submittedName>
        <fullName evidence="2">Zinc finger, CCHC-type containing protein</fullName>
    </submittedName>
</protein>
<dbReference type="Proteomes" id="UP001151760">
    <property type="component" value="Unassembled WGS sequence"/>
</dbReference>
<dbReference type="CDD" id="cd00303">
    <property type="entry name" value="retropepsin_like"/>
    <property type="match status" value="1"/>
</dbReference>
<name>A0ABQ5JD76_9ASTR</name>
<evidence type="ECO:0000313" key="3">
    <source>
        <dbReference type="Proteomes" id="UP001151760"/>
    </source>
</evidence>
<reference evidence="2" key="1">
    <citation type="journal article" date="2022" name="Int. J. Mol. Sci.">
        <title>Draft Genome of Tanacetum Coccineum: Genomic Comparison of Closely Related Tanacetum-Family Plants.</title>
        <authorList>
            <person name="Yamashiro T."/>
            <person name="Shiraishi A."/>
            <person name="Nakayama K."/>
            <person name="Satake H."/>
        </authorList>
    </citation>
    <scope>NUCLEOTIDE SEQUENCE</scope>
</reference>
<gene>
    <name evidence="2" type="ORF">Tco_1132892</name>
</gene>
<dbReference type="EMBL" id="BQNB010021832">
    <property type="protein sequence ID" value="GJU10496.1"/>
    <property type="molecule type" value="Genomic_DNA"/>
</dbReference>
<evidence type="ECO:0000256" key="1">
    <source>
        <dbReference type="SAM" id="MobiDB-lite"/>
    </source>
</evidence>
<dbReference type="Gene3D" id="2.40.70.10">
    <property type="entry name" value="Acid Proteases"/>
    <property type="match status" value="1"/>
</dbReference>
<evidence type="ECO:0000313" key="2">
    <source>
        <dbReference type="EMBL" id="GJU10496.1"/>
    </source>
</evidence>
<accession>A0ABQ5JD76</accession>
<comment type="caution">
    <text evidence="2">The sequence shown here is derived from an EMBL/GenBank/DDBJ whole genome shotgun (WGS) entry which is preliminary data.</text>
</comment>
<dbReference type="InterPro" id="IPR021109">
    <property type="entry name" value="Peptidase_aspartic_dom_sf"/>
</dbReference>
<feature type="region of interest" description="Disordered" evidence="1">
    <location>
        <begin position="1"/>
        <end position="49"/>
    </location>
</feature>